<keyword evidence="9" id="KW-1185">Reference proteome</keyword>
<dbReference type="GO" id="GO:0055085">
    <property type="term" value="P:transmembrane transport"/>
    <property type="evidence" value="ECO:0007669"/>
    <property type="project" value="InterPro"/>
</dbReference>
<dbReference type="PROSITE" id="PS50928">
    <property type="entry name" value="ABC_TM1"/>
    <property type="match status" value="1"/>
</dbReference>
<dbReference type="PANTHER" id="PTHR42729:SF1">
    <property type="entry name" value="OLIGO_DIPEPTIDE TRANSPORT, PERMEASE PROTEIN (DPPC-2)"/>
    <property type="match status" value="1"/>
</dbReference>
<evidence type="ECO:0000256" key="4">
    <source>
        <dbReference type="ARBA" id="ARBA00023136"/>
    </source>
</evidence>
<dbReference type="KEGG" id="hrr:HZS55_16530"/>
<evidence type="ECO:0000259" key="7">
    <source>
        <dbReference type="PROSITE" id="PS50928"/>
    </source>
</evidence>
<evidence type="ECO:0000256" key="1">
    <source>
        <dbReference type="ARBA" id="ARBA00004141"/>
    </source>
</evidence>
<dbReference type="PANTHER" id="PTHR42729">
    <property type="entry name" value="OLIGO/DIPEPTIDE TRANSPORT, PERMEASE PROTEIN (DPPC-2)"/>
    <property type="match status" value="1"/>
</dbReference>
<evidence type="ECO:0000256" key="2">
    <source>
        <dbReference type="ARBA" id="ARBA00022692"/>
    </source>
</evidence>
<evidence type="ECO:0000313" key="9">
    <source>
        <dbReference type="Proteomes" id="UP000509667"/>
    </source>
</evidence>
<proteinExistence type="inferred from homology"/>
<dbReference type="Pfam" id="PF00528">
    <property type="entry name" value="BPD_transp_1"/>
    <property type="match status" value="1"/>
</dbReference>
<reference evidence="8 9" key="1">
    <citation type="submission" date="2020-07" db="EMBL/GenBank/DDBJ databases">
        <title>Halosimplex pelagicum sp. nov. and Halosimplex rubrum sp. nov., isolated from salted brown alga Laminaria, and emended description of the genus Halosimplex.</title>
        <authorList>
            <person name="Cui H."/>
        </authorList>
    </citation>
    <scope>NUCLEOTIDE SEQUENCE [LARGE SCALE GENOMIC DNA]</scope>
    <source>
        <strain evidence="8 9">R27</strain>
    </source>
</reference>
<organism evidence="8 9">
    <name type="scientific">Halosimplex rubrum</name>
    <dbReference type="NCBI Taxonomy" id="869889"/>
    <lineage>
        <taxon>Archaea</taxon>
        <taxon>Methanobacteriati</taxon>
        <taxon>Methanobacteriota</taxon>
        <taxon>Stenosarchaea group</taxon>
        <taxon>Halobacteria</taxon>
        <taxon>Halobacteriales</taxon>
        <taxon>Haloarculaceae</taxon>
        <taxon>Halosimplex</taxon>
    </lineage>
</organism>
<comment type="subcellular location">
    <subcellularLocation>
        <location evidence="5">Cell membrane</location>
        <topology evidence="5">Multi-pass membrane protein</topology>
    </subcellularLocation>
    <subcellularLocation>
        <location evidence="1">Membrane</location>
        <topology evidence="1">Multi-pass membrane protein</topology>
    </subcellularLocation>
</comment>
<comment type="similarity">
    <text evidence="5">Belongs to the binding-protein-dependent transport system permease family.</text>
</comment>
<dbReference type="GeneID" id="56079503"/>
<dbReference type="SUPFAM" id="SSF161098">
    <property type="entry name" value="MetI-like"/>
    <property type="match status" value="1"/>
</dbReference>
<feature type="transmembrane region" description="Helical" evidence="5">
    <location>
        <begin position="155"/>
        <end position="175"/>
    </location>
</feature>
<name>A0A7D5P6W7_9EURY</name>
<feature type="transmembrane region" description="Helical" evidence="5">
    <location>
        <begin position="122"/>
        <end position="143"/>
    </location>
</feature>
<dbReference type="InterPro" id="IPR035906">
    <property type="entry name" value="MetI-like_sf"/>
</dbReference>
<keyword evidence="4 5" id="KW-0472">Membrane</keyword>
<feature type="transmembrane region" description="Helical" evidence="5">
    <location>
        <begin position="292"/>
        <end position="311"/>
    </location>
</feature>
<dbReference type="RefSeq" id="WP_179908676.1">
    <property type="nucleotide sequence ID" value="NZ_CP058910.1"/>
</dbReference>
<feature type="region of interest" description="Disordered" evidence="6">
    <location>
        <begin position="1"/>
        <end position="31"/>
    </location>
</feature>
<feature type="transmembrane region" description="Helical" evidence="5">
    <location>
        <begin position="237"/>
        <end position="259"/>
    </location>
</feature>
<dbReference type="CDD" id="cd06261">
    <property type="entry name" value="TM_PBP2"/>
    <property type="match status" value="1"/>
</dbReference>
<keyword evidence="2 5" id="KW-0812">Transmembrane</keyword>
<dbReference type="GO" id="GO:0005886">
    <property type="term" value="C:plasma membrane"/>
    <property type="evidence" value="ECO:0007669"/>
    <property type="project" value="UniProtKB-SubCell"/>
</dbReference>
<dbReference type="EMBL" id="CP058910">
    <property type="protein sequence ID" value="QLH78798.1"/>
    <property type="molecule type" value="Genomic_DNA"/>
</dbReference>
<dbReference type="InterPro" id="IPR000515">
    <property type="entry name" value="MetI-like"/>
</dbReference>
<keyword evidence="3 5" id="KW-1133">Transmembrane helix</keyword>
<sequence length="341" mass="37019">MSEKEPRSDGGVTQESIFGTDDDTERRRTPPAERARRAFDFYIATPFRVAWSDWRTRIGGVGVLFYLLMGTLGVWLVPPPQINEGPYYLQPFVDWSMPLGTDNLGRGVFKTLVHSTPAMMKMALAGIVFSVGVAVLVGMIAGYKGGVVDTVLMTIADVFITLPGLPLIIVLAAIFSPKDPFIVGTIIAIDQWPGLARMLRSQVLSLRDEDFVEAARSIGLSTPTIVGQELVPKVAPFVLVSAAGAAVAVIFQSVALYFIGVLPFNSFNWGVMMQLAYEQGNAISAPGRAGHWMLFPLLAISGVSFSLILFSQGLDRVFNPRLLARHSETIPEDEQDGAGDL</sequence>
<dbReference type="Gene3D" id="1.10.3720.10">
    <property type="entry name" value="MetI-like"/>
    <property type="match status" value="1"/>
</dbReference>
<evidence type="ECO:0000256" key="6">
    <source>
        <dbReference type="SAM" id="MobiDB-lite"/>
    </source>
</evidence>
<evidence type="ECO:0000256" key="3">
    <source>
        <dbReference type="ARBA" id="ARBA00022989"/>
    </source>
</evidence>
<feature type="domain" description="ABC transmembrane type-1" evidence="7">
    <location>
        <begin position="116"/>
        <end position="316"/>
    </location>
</feature>
<protein>
    <submittedName>
        <fullName evidence="8">ABC transporter permease</fullName>
    </submittedName>
</protein>
<dbReference type="OrthoDB" id="312811at2157"/>
<evidence type="ECO:0000256" key="5">
    <source>
        <dbReference type="RuleBase" id="RU363032"/>
    </source>
</evidence>
<accession>A0A7D5P6W7</accession>
<keyword evidence="5" id="KW-0813">Transport</keyword>
<evidence type="ECO:0000313" key="8">
    <source>
        <dbReference type="EMBL" id="QLH78798.1"/>
    </source>
</evidence>
<feature type="transmembrane region" description="Helical" evidence="5">
    <location>
        <begin position="58"/>
        <end position="77"/>
    </location>
</feature>
<dbReference type="Proteomes" id="UP000509667">
    <property type="component" value="Chromosome"/>
</dbReference>
<dbReference type="AlphaFoldDB" id="A0A7D5P6W7"/>
<gene>
    <name evidence="8" type="ORF">HZS55_16530</name>
</gene>